<name>A0A0V0HDZ8_SOLCH</name>
<proteinExistence type="predicted"/>
<reference evidence="1" key="1">
    <citation type="submission" date="2015-12" db="EMBL/GenBank/DDBJ databases">
        <title>Gene expression during late stages of embryo sac development: a critical building block for successful pollen-pistil interactions.</title>
        <authorList>
            <person name="Liu Y."/>
            <person name="Joly V."/>
            <person name="Sabar M."/>
            <person name="Matton D.P."/>
        </authorList>
    </citation>
    <scope>NUCLEOTIDE SEQUENCE</scope>
</reference>
<dbReference type="AlphaFoldDB" id="A0A0V0HDZ8"/>
<sequence length="76" mass="8698">MLKVKIGNQLYVETSLLKGVKPRPILNRTFQIASTNLLKAKVIDSLHNEISLLISTLSNTSYHLVEPEQIQHWPLY</sequence>
<accession>A0A0V0HDZ8</accession>
<organism evidence="1">
    <name type="scientific">Solanum chacoense</name>
    <name type="common">Chaco potato</name>
    <dbReference type="NCBI Taxonomy" id="4108"/>
    <lineage>
        <taxon>Eukaryota</taxon>
        <taxon>Viridiplantae</taxon>
        <taxon>Streptophyta</taxon>
        <taxon>Embryophyta</taxon>
        <taxon>Tracheophyta</taxon>
        <taxon>Spermatophyta</taxon>
        <taxon>Magnoliopsida</taxon>
        <taxon>eudicotyledons</taxon>
        <taxon>Gunneridae</taxon>
        <taxon>Pentapetalae</taxon>
        <taxon>asterids</taxon>
        <taxon>lamiids</taxon>
        <taxon>Solanales</taxon>
        <taxon>Solanaceae</taxon>
        <taxon>Solanoideae</taxon>
        <taxon>Solaneae</taxon>
        <taxon>Solanum</taxon>
    </lineage>
</organism>
<protein>
    <submittedName>
        <fullName evidence="1">Putative ovule protein</fullName>
    </submittedName>
</protein>
<evidence type="ECO:0000313" key="1">
    <source>
        <dbReference type="EMBL" id="JAP18607.1"/>
    </source>
</evidence>
<dbReference type="EMBL" id="GEDG01021072">
    <property type="protein sequence ID" value="JAP18607.1"/>
    <property type="molecule type" value="Transcribed_RNA"/>
</dbReference>